<gene>
    <name evidence="2" type="ORF">C1645_837434</name>
</gene>
<dbReference type="Proteomes" id="UP000265703">
    <property type="component" value="Unassembled WGS sequence"/>
</dbReference>
<name>A0A397S6P0_9GLOM</name>
<feature type="region of interest" description="Disordered" evidence="1">
    <location>
        <begin position="65"/>
        <end position="155"/>
    </location>
</feature>
<evidence type="ECO:0000313" key="2">
    <source>
        <dbReference type="EMBL" id="RIA81162.1"/>
    </source>
</evidence>
<proteinExistence type="predicted"/>
<dbReference type="OrthoDB" id="2398066at2759"/>
<feature type="compositionally biased region" description="Basic and acidic residues" evidence="1">
    <location>
        <begin position="116"/>
        <end position="128"/>
    </location>
</feature>
<feature type="compositionally biased region" description="Basic and acidic residues" evidence="1">
    <location>
        <begin position="87"/>
        <end position="103"/>
    </location>
</feature>
<dbReference type="EMBL" id="QKYT01000838">
    <property type="protein sequence ID" value="RIA81162.1"/>
    <property type="molecule type" value="Genomic_DNA"/>
</dbReference>
<dbReference type="AlphaFoldDB" id="A0A397S6P0"/>
<keyword evidence="3" id="KW-1185">Reference proteome</keyword>
<evidence type="ECO:0000256" key="1">
    <source>
        <dbReference type="SAM" id="MobiDB-lite"/>
    </source>
</evidence>
<accession>A0A397S6P0</accession>
<evidence type="ECO:0000313" key="3">
    <source>
        <dbReference type="Proteomes" id="UP000265703"/>
    </source>
</evidence>
<reference evidence="2 3" key="1">
    <citation type="submission" date="2018-06" db="EMBL/GenBank/DDBJ databases">
        <title>Comparative genomics reveals the genomic features of Rhizophagus irregularis, R. cerebriforme, R. diaphanum and Gigaspora rosea, and their symbiotic lifestyle signature.</title>
        <authorList>
            <person name="Morin E."/>
            <person name="San Clemente H."/>
            <person name="Chen E.C.H."/>
            <person name="De La Providencia I."/>
            <person name="Hainaut M."/>
            <person name="Kuo A."/>
            <person name="Kohler A."/>
            <person name="Murat C."/>
            <person name="Tang N."/>
            <person name="Roy S."/>
            <person name="Loubradou J."/>
            <person name="Henrissat B."/>
            <person name="Grigoriev I.V."/>
            <person name="Corradi N."/>
            <person name="Roux C."/>
            <person name="Martin F.M."/>
        </authorList>
    </citation>
    <scope>NUCLEOTIDE SEQUENCE [LARGE SCALE GENOMIC DNA]</scope>
    <source>
        <strain evidence="2 3">DAOM 227022</strain>
    </source>
</reference>
<protein>
    <submittedName>
        <fullName evidence="2">Uncharacterized protein</fullName>
    </submittedName>
</protein>
<sequence length="366" mass="41595">MDENINSGLHISLQVPGNSYSARYCGPNGDTTRLPADSSSNSLGRSFAFVDVLCQTKESDTEIPCQDVKTLGKQDSDNGTGFGRTPIDGKPHIFNSKKEDQKITKKKERKTKRKEKNTSKKNYRESIHVRGVNSQRKGDNNAKQKDDNPQQQADSRIKSIKDTSIAMVSFECCPNNRTIRELSPSLGELFRIGTLAGTTWTTEDPTTSCRYVLPHIMHEKNHLSKSIDNQAPMHQVSKGSRPYESHANCKNSLMVIEKIKNKYNVRRIATLTQLKLLNEESDFTDDIKSVKKFGFNHIIIIGERDYGMLFLDCYGRMFDWDSMSLVLWPIGNYLDVVAGNSKTSQMIWDVEFDGTVFEFEYGEWYV</sequence>
<feature type="compositionally biased region" description="Basic residues" evidence="1">
    <location>
        <begin position="104"/>
        <end position="115"/>
    </location>
</feature>
<comment type="caution">
    <text evidence="2">The sequence shown here is derived from an EMBL/GenBank/DDBJ whole genome shotgun (WGS) entry which is preliminary data.</text>
</comment>
<organism evidence="2 3">
    <name type="scientific">Glomus cerebriforme</name>
    <dbReference type="NCBI Taxonomy" id="658196"/>
    <lineage>
        <taxon>Eukaryota</taxon>
        <taxon>Fungi</taxon>
        <taxon>Fungi incertae sedis</taxon>
        <taxon>Mucoromycota</taxon>
        <taxon>Glomeromycotina</taxon>
        <taxon>Glomeromycetes</taxon>
        <taxon>Glomerales</taxon>
        <taxon>Glomeraceae</taxon>
        <taxon>Glomus</taxon>
    </lineage>
</organism>
<feature type="compositionally biased region" description="Basic and acidic residues" evidence="1">
    <location>
        <begin position="136"/>
        <end position="148"/>
    </location>
</feature>